<dbReference type="GO" id="GO:0005886">
    <property type="term" value="C:plasma membrane"/>
    <property type="evidence" value="ECO:0007669"/>
    <property type="project" value="UniProtKB-SubCell"/>
</dbReference>
<comment type="subcellular location">
    <subcellularLocation>
        <location evidence="1">Cell membrane</location>
        <topology evidence="1">Multi-pass membrane protein</topology>
    </subcellularLocation>
</comment>
<dbReference type="InterPro" id="IPR019264">
    <property type="entry name" value="DUF2179"/>
</dbReference>
<evidence type="ECO:0000256" key="1">
    <source>
        <dbReference type="ARBA" id="ARBA00004651"/>
    </source>
</evidence>
<evidence type="ECO:0000256" key="3">
    <source>
        <dbReference type="ARBA" id="ARBA00022692"/>
    </source>
</evidence>
<evidence type="ECO:0000313" key="8">
    <source>
        <dbReference type="EMBL" id="TDY63198.1"/>
    </source>
</evidence>
<accession>A0A4R8ME02</accession>
<name>A0A4R8ME02_9BACT</name>
<keyword evidence="9" id="KW-1185">Reference proteome</keyword>
<dbReference type="Gene3D" id="3.30.70.120">
    <property type="match status" value="1"/>
</dbReference>
<keyword evidence="3 6" id="KW-0812">Transmembrane</keyword>
<dbReference type="OrthoDB" id="9779786at2"/>
<feature type="transmembrane region" description="Helical" evidence="6">
    <location>
        <begin position="94"/>
        <end position="112"/>
    </location>
</feature>
<dbReference type="InterPro" id="IPR051461">
    <property type="entry name" value="UPF0750_membrane"/>
</dbReference>
<dbReference type="PANTHER" id="PTHR33545">
    <property type="entry name" value="UPF0750 MEMBRANE PROTEIN YITT-RELATED"/>
    <property type="match status" value="1"/>
</dbReference>
<feature type="transmembrane region" description="Helical" evidence="6">
    <location>
        <begin position="27"/>
        <end position="47"/>
    </location>
</feature>
<evidence type="ECO:0000256" key="4">
    <source>
        <dbReference type="ARBA" id="ARBA00022989"/>
    </source>
</evidence>
<keyword evidence="4 6" id="KW-1133">Transmembrane helix</keyword>
<dbReference type="RefSeq" id="WP_133956133.1">
    <property type="nucleotide sequence ID" value="NZ_SORI01000002.1"/>
</dbReference>
<comment type="caution">
    <text evidence="8">The sequence shown here is derived from an EMBL/GenBank/DDBJ whole genome shotgun (WGS) entry which is preliminary data.</text>
</comment>
<evidence type="ECO:0000256" key="5">
    <source>
        <dbReference type="ARBA" id="ARBA00023136"/>
    </source>
</evidence>
<evidence type="ECO:0000256" key="2">
    <source>
        <dbReference type="ARBA" id="ARBA00022475"/>
    </source>
</evidence>
<reference evidence="8 9" key="1">
    <citation type="submission" date="2019-03" db="EMBL/GenBank/DDBJ databases">
        <title>Genomic Encyclopedia of Type Strains, Phase IV (KMG-IV): sequencing the most valuable type-strain genomes for metagenomic binning, comparative biology and taxonomic classification.</title>
        <authorList>
            <person name="Goeker M."/>
        </authorList>
    </citation>
    <scope>NUCLEOTIDE SEQUENCE [LARGE SCALE GENOMIC DNA]</scope>
    <source>
        <strain evidence="8 9">DSM 25964</strain>
    </source>
</reference>
<feature type="transmembrane region" description="Helical" evidence="6">
    <location>
        <begin position="190"/>
        <end position="208"/>
    </location>
</feature>
<dbReference type="InterPro" id="IPR015867">
    <property type="entry name" value="N-reg_PII/ATP_PRibTrfase_C"/>
</dbReference>
<dbReference type="Proteomes" id="UP000295066">
    <property type="component" value="Unassembled WGS sequence"/>
</dbReference>
<evidence type="ECO:0000259" key="7">
    <source>
        <dbReference type="Pfam" id="PF10035"/>
    </source>
</evidence>
<dbReference type="EMBL" id="SORI01000002">
    <property type="protein sequence ID" value="TDY63198.1"/>
    <property type="molecule type" value="Genomic_DNA"/>
</dbReference>
<dbReference type="Pfam" id="PF02588">
    <property type="entry name" value="YitT_membrane"/>
    <property type="match status" value="1"/>
</dbReference>
<feature type="domain" description="DUF2179" evidence="7">
    <location>
        <begin position="237"/>
        <end position="291"/>
    </location>
</feature>
<dbReference type="Pfam" id="PF10035">
    <property type="entry name" value="DUF2179"/>
    <property type="match status" value="1"/>
</dbReference>
<dbReference type="AlphaFoldDB" id="A0A4R8ME02"/>
<dbReference type="PANTHER" id="PTHR33545:SF5">
    <property type="entry name" value="UPF0750 MEMBRANE PROTEIN YITT"/>
    <property type="match status" value="1"/>
</dbReference>
<keyword evidence="2" id="KW-1003">Cell membrane</keyword>
<dbReference type="InterPro" id="IPR003740">
    <property type="entry name" value="YitT"/>
</dbReference>
<proteinExistence type="predicted"/>
<evidence type="ECO:0000256" key="6">
    <source>
        <dbReference type="SAM" id="Phobius"/>
    </source>
</evidence>
<sequence>MKFATLKAGLRSAAGRFVQDVKDEWRAFLAVTAGVSLQALAVVLFVLPNRFPDLGVSGIAVLSNYVFGISPAWVILAANGLLMIWAWKELSPRFVLWTAWAVVLFSLLLKAFEFVPVPVIGDKFMAAMVSGAIRGLGAGMVFRVGGSTGGLDIPGMALRKRYGIEMGQFSIYINMGILALSFFVVGLESAIYGAVGLYVFGIVLDNTTRSFDRRKQAFIITHIPDEVSAYINLTLHRGVTRLDGMGGYSKQPRPVLLTLLEPRQAMQLKKFLAEHDPTAFMSVVEASEVLGKGFKSWKSL</sequence>
<feature type="transmembrane region" description="Helical" evidence="6">
    <location>
        <begin position="67"/>
        <end position="87"/>
    </location>
</feature>
<protein>
    <submittedName>
        <fullName evidence="8">Uncharacterized membrane-anchored protein YitT (DUF2179 family)</fullName>
    </submittedName>
</protein>
<gene>
    <name evidence="8" type="ORF">C8D99_102179</name>
</gene>
<dbReference type="CDD" id="cd16380">
    <property type="entry name" value="YitT_C"/>
    <property type="match status" value="1"/>
</dbReference>
<evidence type="ECO:0000313" key="9">
    <source>
        <dbReference type="Proteomes" id="UP000295066"/>
    </source>
</evidence>
<organism evidence="8 9">
    <name type="scientific">Aminivibrio pyruvatiphilus</name>
    <dbReference type="NCBI Taxonomy" id="1005740"/>
    <lineage>
        <taxon>Bacteria</taxon>
        <taxon>Thermotogati</taxon>
        <taxon>Synergistota</taxon>
        <taxon>Synergistia</taxon>
        <taxon>Synergistales</taxon>
        <taxon>Aminobacteriaceae</taxon>
        <taxon>Aminivibrio</taxon>
    </lineage>
</organism>
<dbReference type="PIRSF" id="PIRSF006483">
    <property type="entry name" value="Membrane_protein_YitT"/>
    <property type="match status" value="1"/>
</dbReference>
<keyword evidence="5 6" id="KW-0472">Membrane</keyword>